<evidence type="ECO:0000256" key="3">
    <source>
        <dbReference type="ARBA" id="ARBA00022729"/>
    </source>
</evidence>
<dbReference type="Pfam" id="PF07980">
    <property type="entry name" value="SusD_RagB"/>
    <property type="match status" value="1"/>
</dbReference>
<keyword evidence="4" id="KW-0472">Membrane</keyword>
<organism evidence="8 9">
    <name type="scientific">Reichenbachiella agarivorans</name>
    <dbReference type="NCBI Taxonomy" id="2979464"/>
    <lineage>
        <taxon>Bacteria</taxon>
        <taxon>Pseudomonadati</taxon>
        <taxon>Bacteroidota</taxon>
        <taxon>Cytophagia</taxon>
        <taxon>Cytophagales</taxon>
        <taxon>Reichenbachiellaceae</taxon>
        <taxon>Reichenbachiella</taxon>
    </lineage>
</organism>
<dbReference type="Proteomes" id="UP001065174">
    <property type="component" value="Chromosome"/>
</dbReference>
<comment type="subcellular location">
    <subcellularLocation>
        <location evidence="1">Cell outer membrane</location>
    </subcellularLocation>
</comment>
<sequence length="544" mass="60675">MKNIFSIIILALVFLVGCDSFLEEDNRSNVTAEDFYITEEGYEALVNATYSSLRALYGQDPWLFESGTDLYTDGRNPSPVGLADYTQLNANAEGVDYIYLNAYVSIQRANTALHYASLTEVTDNLERDIAEMKFIRANAYFLLVQTYGGVALITELVDKAITKFDRAEASDVYALIIQDLEEALPAVPNGAFEGRITQRAVQDMLAKVHLTRAYESFGDANDFATAAAYADAAIADQTLNLSFEELWTPGNEMNEEILFSVQFDATSISTDPTELGHQQQNYFGSYTGGKEIAGQAPFKTYNLCPTRFALDLFEQGDERWEGTFMTTVYERYFDYFQVEDLTTKDVAHFYEPFWYTTADSTAYMSALTPEQAAKISYHSYGTFDPEGGNITGNYATIIVKKFDDPKSLFAEGNSSASTRDFIVSRLGETYLIAAEAYLGANNTTNALVRINEVRRRAGVADLTAIDIDVILDERGKELMGEYKRWFDLKRTGKLVERASAHNPQITAASFVGNGGVQKILRPIPQSALDLNQNPDFKQNPAYSK</sequence>
<gene>
    <name evidence="8" type="ORF">N6H18_00135</name>
</gene>
<feature type="domain" description="SusD-like N-terminal" evidence="7">
    <location>
        <begin position="21"/>
        <end position="210"/>
    </location>
</feature>
<protein>
    <submittedName>
        <fullName evidence="8">RagB/SusD family nutrient uptake outer membrane protein</fullName>
    </submittedName>
</protein>
<evidence type="ECO:0000256" key="4">
    <source>
        <dbReference type="ARBA" id="ARBA00023136"/>
    </source>
</evidence>
<evidence type="ECO:0000313" key="9">
    <source>
        <dbReference type="Proteomes" id="UP001065174"/>
    </source>
</evidence>
<comment type="similarity">
    <text evidence="2">Belongs to the SusD family.</text>
</comment>
<keyword evidence="5" id="KW-0998">Cell outer membrane</keyword>
<evidence type="ECO:0000313" key="8">
    <source>
        <dbReference type="EMBL" id="UXP32383.1"/>
    </source>
</evidence>
<keyword evidence="3" id="KW-0732">Signal</keyword>
<name>A0ABY6CSN3_9BACT</name>
<evidence type="ECO:0000259" key="7">
    <source>
        <dbReference type="Pfam" id="PF14322"/>
    </source>
</evidence>
<evidence type="ECO:0000256" key="1">
    <source>
        <dbReference type="ARBA" id="ARBA00004442"/>
    </source>
</evidence>
<evidence type="ECO:0000256" key="5">
    <source>
        <dbReference type="ARBA" id="ARBA00023237"/>
    </source>
</evidence>
<feature type="domain" description="RagB/SusD" evidence="6">
    <location>
        <begin position="256"/>
        <end position="542"/>
    </location>
</feature>
<reference evidence="8" key="1">
    <citation type="submission" date="2022-09" db="EMBL/GenBank/DDBJ databases">
        <title>Comparative genomics and taxonomic characterization of three novel marine species of genus Reichenbachiella exhibiting antioxidant and polysaccharide degradation activities.</title>
        <authorList>
            <person name="Muhammad N."/>
            <person name="Lee Y.-J."/>
            <person name="Ko J."/>
            <person name="Kim S.-G."/>
        </authorList>
    </citation>
    <scope>NUCLEOTIDE SEQUENCE</scope>
    <source>
        <strain evidence="8">BKB1-1</strain>
    </source>
</reference>
<proteinExistence type="inferred from homology"/>
<dbReference type="Pfam" id="PF14322">
    <property type="entry name" value="SusD-like_3"/>
    <property type="match status" value="1"/>
</dbReference>
<dbReference type="PROSITE" id="PS51257">
    <property type="entry name" value="PROKAR_LIPOPROTEIN"/>
    <property type="match status" value="1"/>
</dbReference>
<evidence type="ECO:0000256" key="2">
    <source>
        <dbReference type="ARBA" id="ARBA00006275"/>
    </source>
</evidence>
<keyword evidence="9" id="KW-1185">Reference proteome</keyword>
<dbReference type="SUPFAM" id="SSF48452">
    <property type="entry name" value="TPR-like"/>
    <property type="match status" value="1"/>
</dbReference>
<dbReference type="InterPro" id="IPR012944">
    <property type="entry name" value="SusD_RagB_dom"/>
</dbReference>
<evidence type="ECO:0000259" key="6">
    <source>
        <dbReference type="Pfam" id="PF07980"/>
    </source>
</evidence>
<dbReference type="InterPro" id="IPR011990">
    <property type="entry name" value="TPR-like_helical_dom_sf"/>
</dbReference>
<dbReference type="InterPro" id="IPR033985">
    <property type="entry name" value="SusD-like_N"/>
</dbReference>
<dbReference type="RefSeq" id="WP_262309818.1">
    <property type="nucleotide sequence ID" value="NZ_CP106679.1"/>
</dbReference>
<dbReference type="Gene3D" id="1.25.40.390">
    <property type="match status" value="1"/>
</dbReference>
<dbReference type="EMBL" id="CP106679">
    <property type="protein sequence ID" value="UXP32383.1"/>
    <property type="molecule type" value="Genomic_DNA"/>
</dbReference>
<accession>A0ABY6CSN3</accession>